<name>A0A2A9NEH8_9AGAR</name>
<dbReference type="Gene3D" id="3.90.1720.30">
    <property type="entry name" value="PPPDE domains"/>
    <property type="match status" value="1"/>
</dbReference>
<protein>
    <recommendedName>
        <fullName evidence="9">PPPDE domain-containing protein</fullName>
    </recommendedName>
</protein>
<evidence type="ECO:0008006" key="9">
    <source>
        <dbReference type="Google" id="ProtNLM"/>
    </source>
</evidence>
<feature type="domain" description="PUL" evidence="5">
    <location>
        <begin position="337"/>
        <end position="662"/>
    </location>
</feature>
<dbReference type="STRING" id="703135.A0A2A9NEH8"/>
<feature type="domain" description="Thioredoxin" evidence="4">
    <location>
        <begin position="147"/>
        <end position="320"/>
    </location>
</feature>
<dbReference type="Pfam" id="PF08324">
    <property type="entry name" value="PUL"/>
    <property type="match status" value="1"/>
</dbReference>
<evidence type="ECO:0000256" key="3">
    <source>
        <dbReference type="ARBA" id="ARBA00022801"/>
    </source>
</evidence>
<accession>A0A2A9NEH8</accession>
<dbReference type="GO" id="GO:0070646">
    <property type="term" value="P:protein modification by small protein removal"/>
    <property type="evidence" value="ECO:0007669"/>
    <property type="project" value="TreeGrafter"/>
</dbReference>
<dbReference type="InterPro" id="IPR008580">
    <property type="entry name" value="PPPDE_dom"/>
</dbReference>
<proteinExistence type="inferred from homology"/>
<dbReference type="PROSITE" id="PS51858">
    <property type="entry name" value="PPPDE"/>
    <property type="match status" value="1"/>
</dbReference>
<keyword evidence="2" id="KW-0645">Protease</keyword>
<dbReference type="CDD" id="cd02947">
    <property type="entry name" value="TRX_family"/>
    <property type="match status" value="1"/>
</dbReference>
<evidence type="ECO:0000313" key="8">
    <source>
        <dbReference type="Proteomes" id="UP000242287"/>
    </source>
</evidence>
<dbReference type="EMBL" id="KZ302232">
    <property type="protein sequence ID" value="PFH46122.1"/>
    <property type="molecule type" value="Genomic_DNA"/>
</dbReference>
<comment type="similarity">
    <text evidence="1">Belongs to the DeSI family.</text>
</comment>
<keyword evidence="3" id="KW-0378">Hydrolase</keyword>
<dbReference type="InterPro" id="IPR013766">
    <property type="entry name" value="Thioredoxin_domain"/>
</dbReference>
<dbReference type="SUPFAM" id="SSF52833">
    <property type="entry name" value="Thioredoxin-like"/>
    <property type="match status" value="1"/>
</dbReference>
<dbReference type="InterPro" id="IPR036249">
    <property type="entry name" value="Thioredoxin-like_sf"/>
</dbReference>
<dbReference type="Gene3D" id="3.40.30.10">
    <property type="entry name" value="Glutaredoxin"/>
    <property type="match status" value="1"/>
</dbReference>
<dbReference type="Gene3D" id="1.25.10.10">
    <property type="entry name" value="Leucine-rich Repeat Variant"/>
    <property type="match status" value="1"/>
</dbReference>
<feature type="domain" description="PPPDE" evidence="6">
    <location>
        <begin position="6"/>
        <end position="143"/>
    </location>
</feature>
<dbReference type="GO" id="GO:0008233">
    <property type="term" value="F:peptidase activity"/>
    <property type="evidence" value="ECO:0007669"/>
    <property type="project" value="UniProtKB-KW"/>
</dbReference>
<dbReference type="Proteomes" id="UP000242287">
    <property type="component" value="Unassembled WGS sequence"/>
</dbReference>
<evidence type="ECO:0000259" key="4">
    <source>
        <dbReference type="PROSITE" id="PS51352"/>
    </source>
</evidence>
<evidence type="ECO:0000256" key="2">
    <source>
        <dbReference type="ARBA" id="ARBA00022670"/>
    </source>
</evidence>
<dbReference type="PANTHER" id="PTHR12378">
    <property type="entry name" value="DESUMOYLATING ISOPEPTIDASE"/>
    <property type="match status" value="1"/>
</dbReference>
<keyword evidence="8" id="KW-1185">Reference proteome</keyword>
<organism evidence="7 8">
    <name type="scientific">Amanita thiersii Skay4041</name>
    <dbReference type="NCBI Taxonomy" id="703135"/>
    <lineage>
        <taxon>Eukaryota</taxon>
        <taxon>Fungi</taxon>
        <taxon>Dikarya</taxon>
        <taxon>Basidiomycota</taxon>
        <taxon>Agaricomycotina</taxon>
        <taxon>Agaricomycetes</taxon>
        <taxon>Agaricomycetidae</taxon>
        <taxon>Agaricales</taxon>
        <taxon>Pluteineae</taxon>
        <taxon>Amanitaceae</taxon>
        <taxon>Amanita</taxon>
    </lineage>
</organism>
<evidence type="ECO:0000259" key="5">
    <source>
        <dbReference type="PROSITE" id="PS51396"/>
    </source>
</evidence>
<dbReference type="InterPro" id="IPR013535">
    <property type="entry name" value="PUL_dom"/>
</dbReference>
<dbReference type="PROSITE" id="PS51352">
    <property type="entry name" value="THIOREDOXIN_2"/>
    <property type="match status" value="1"/>
</dbReference>
<dbReference type="Pfam" id="PF05903">
    <property type="entry name" value="Peptidase_C97"/>
    <property type="match status" value="1"/>
</dbReference>
<evidence type="ECO:0000313" key="7">
    <source>
        <dbReference type="EMBL" id="PFH46122.1"/>
    </source>
</evidence>
<dbReference type="OrthoDB" id="21221at2759"/>
<dbReference type="InterPro" id="IPR042266">
    <property type="entry name" value="PPPDE_sf"/>
</dbReference>
<evidence type="ECO:0000256" key="1">
    <source>
        <dbReference type="ARBA" id="ARBA00008140"/>
    </source>
</evidence>
<dbReference type="PROSITE" id="PS51396">
    <property type="entry name" value="PUL"/>
    <property type="match status" value="1"/>
</dbReference>
<dbReference type="SMART" id="SM01179">
    <property type="entry name" value="DUF862"/>
    <property type="match status" value="1"/>
</dbReference>
<dbReference type="Pfam" id="PF00085">
    <property type="entry name" value="Thioredoxin"/>
    <property type="match status" value="1"/>
</dbReference>
<dbReference type="GO" id="GO:0006508">
    <property type="term" value="P:proteolysis"/>
    <property type="evidence" value="ECO:0007669"/>
    <property type="project" value="UniProtKB-KW"/>
</dbReference>
<sequence>MANISTRVQLYVYDLSNGLARQLSRQLTGRQIDGIWHTSVVAFGKEHFYGHGINVTAPGRSHHGAPLHVMDMGETSIDEETFTDYINDLGTHFTADNVHFNCNSFTNDVVGFLTGNSIPDFIKDLPTDFLSTPFGASLRPTIDAMYRRPSPGAPPVTAPAAPATPDPQLTASILQSVAAQAQSGARMSNGAHAATNSLTSPVHVITNPASFQSFLASHKAAAVFFTSQTCGPCRMIEPMFERLAQEKGLRTRGRGGKLVETYGAGFAKVDIGIGLGQSLASQFGVRVTPTFMFFVSGQKIQEIKGADAAELRTQVDLMLFQVYPPHPHTKLSLHTIQKLTFDPILFTQTPAFDALATKLSSFIDSANWPPTTQTKDQVKGMIRETVVPYLKTRFASNTSNHNNTNKAAAQPVLTAWAQASMTLLGVLPLQNLFPVVDLWRLFVLDSSVVPWITSYPNFDEHPLTKLLTSVVGVVEKEGIAAPSLRNYVLTSLRLFANVFASRAVAERLLGDEKRRKMMTTLVVQTLLYEDTGVKSASAALAFNVAAVLQRARVSWLRGESVVGGGEDVEIENSEEWEVEMVSAVVEALSREKENEDFVHRLTASLTFLVRLSPYWESIKVLLSVLQCSDILRSKLVKGEGWNGDGGIKKDAVRKLMREAAELVQ</sequence>
<evidence type="ECO:0000259" key="6">
    <source>
        <dbReference type="PROSITE" id="PS51858"/>
    </source>
</evidence>
<reference evidence="7 8" key="1">
    <citation type="submission" date="2014-02" db="EMBL/GenBank/DDBJ databases">
        <title>Transposable element dynamics among asymbiotic and ectomycorrhizal Amanita fungi.</title>
        <authorList>
            <consortium name="DOE Joint Genome Institute"/>
            <person name="Hess J."/>
            <person name="Skrede I."/>
            <person name="Wolfe B."/>
            <person name="LaButti K."/>
            <person name="Ohm R.A."/>
            <person name="Grigoriev I.V."/>
            <person name="Pringle A."/>
        </authorList>
    </citation>
    <scope>NUCLEOTIDE SEQUENCE [LARGE SCALE GENOMIC DNA]</scope>
    <source>
        <strain evidence="7 8">SKay4041</strain>
    </source>
</reference>
<dbReference type="PANTHER" id="PTHR12378:SF7">
    <property type="entry name" value="DESUMOYLATING ISOPEPTIDASE 1"/>
    <property type="match status" value="1"/>
</dbReference>
<dbReference type="AlphaFoldDB" id="A0A2A9NEH8"/>
<dbReference type="InterPro" id="IPR011989">
    <property type="entry name" value="ARM-like"/>
</dbReference>
<gene>
    <name evidence="7" type="ORF">AMATHDRAFT_156197</name>
</gene>